<keyword evidence="1" id="KW-0812">Transmembrane</keyword>
<keyword evidence="3" id="KW-1185">Reference proteome</keyword>
<organism evidence="2 3">
    <name type="scientific">Parasulfitobacter algicola</name>
    <dbReference type="NCBI Taxonomy" id="2614809"/>
    <lineage>
        <taxon>Bacteria</taxon>
        <taxon>Pseudomonadati</taxon>
        <taxon>Pseudomonadota</taxon>
        <taxon>Alphaproteobacteria</taxon>
        <taxon>Rhodobacterales</taxon>
        <taxon>Roseobacteraceae</taxon>
        <taxon>Parasulfitobacter</taxon>
    </lineage>
</organism>
<dbReference type="Pfam" id="PF05751">
    <property type="entry name" value="FixH"/>
    <property type="match status" value="1"/>
</dbReference>
<reference evidence="2 3" key="1">
    <citation type="submission" date="2020-06" db="EMBL/GenBank/DDBJ databases">
        <title>Sulfitobacter algicola sp. nov., isolated from green algae.</title>
        <authorList>
            <person name="Wang C."/>
        </authorList>
    </citation>
    <scope>NUCLEOTIDE SEQUENCE [LARGE SCALE GENOMIC DNA]</scope>
    <source>
        <strain evidence="2 3">1151</strain>
    </source>
</reference>
<dbReference type="InterPro" id="IPR018037">
    <property type="entry name" value="FixH_proteobacterial"/>
</dbReference>
<evidence type="ECO:0000313" key="3">
    <source>
        <dbReference type="Proteomes" id="UP000777935"/>
    </source>
</evidence>
<gene>
    <name evidence="2" type="ORF">HRQ87_15165</name>
</gene>
<proteinExistence type="predicted"/>
<dbReference type="RefSeq" id="WP_174139287.1">
    <property type="nucleotide sequence ID" value="NZ_JABUFE010000010.1"/>
</dbReference>
<name>A0ABX2IT97_9RHOB</name>
<accession>A0ABX2IT97</accession>
<dbReference type="EMBL" id="JABUFE010000010">
    <property type="protein sequence ID" value="NSX56133.1"/>
    <property type="molecule type" value="Genomic_DNA"/>
</dbReference>
<dbReference type="InterPro" id="IPR008620">
    <property type="entry name" value="FixH"/>
</dbReference>
<keyword evidence="1" id="KW-1133">Transmembrane helix</keyword>
<evidence type="ECO:0000313" key="2">
    <source>
        <dbReference type="EMBL" id="NSX56133.1"/>
    </source>
</evidence>
<dbReference type="PIRSF" id="PIRSF011386">
    <property type="entry name" value="FixH"/>
    <property type="match status" value="1"/>
</dbReference>
<keyword evidence="1" id="KW-0472">Membrane</keyword>
<evidence type="ECO:0000256" key="1">
    <source>
        <dbReference type="SAM" id="Phobius"/>
    </source>
</evidence>
<dbReference type="Proteomes" id="UP000777935">
    <property type="component" value="Unassembled WGS sequence"/>
</dbReference>
<feature type="transmembrane region" description="Helical" evidence="1">
    <location>
        <begin position="12"/>
        <end position="33"/>
    </location>
</feature>
<protein>
    <submittedName>
        <fullName evidence="2">FixH family protein</fullName>
    </submittedName>
</protein>
<comment type="caution">
    <text evidence="2">The sequence shown here is derived from an EMBL/GenBank/DDBJ whole genome shotgun (WGS) entry which is preliminary data.</text>
</comment>
<sequence>MEKELTGTTVFIITASAFGVILLVNLALAFSAVKTFPGLETKNSYVASQSFDERRTAQLALGWTVDASVEADILVLSITDINGDPVRVASLDATLGRATHVKDDITPAFVNRNGVFTAPVNLAPGNWNIRMQAVAADGTRFTQRIVLVVES</sequence>